<dbReference type="Pfam" id="PF00480">
    <property type="entry name" value="ROK"/>
    <property type="match status" value="1"/>
</dbReference>
<dbReference type="STRING" id="663278.Ethha_0836"/>
<dbReference type="InterPro" id="IPR043129">
    <property type="entry name" value="ATPase_NBD"/>
</dbReference>
<evidence type="ECO:0000256" key="10">
    <source>
        <dbReference type="ARBA" id="ARBA00032386"/>
    </source>
</evidence>
<dbReference type="HOGENOM" id="CLU_028875_0_0_9"/>
<name>E6U3B3_ETHHY</name>
<accession>E6U3B3</accession>
<dbReference type="NCBIfam" id="TIGR00744">
    <property type="entry name" value="ROK_glcA_fam"/>
    <property type="match status" value="1"/>
</dbReference>
<dbReference type="PANTHER" id="PTHR18964">
    <property type="entry name" value="ROK (REPRESSOR, ORF, KINASE) FAMILY"/>
    <property type="match status" value="1"/>
</dbReference>
<dbReference type="GO" id="GO:0004340">
    <property type="term" value="F:glucokinase activity"/>
    <property type="evidence" value="ECO:0007669"/>
    <property type="project" value="UniProtKB-EC"/>
</dbReference>
<proteinExistence type="inferred from homology"/>
<dbReference type="EMBL" id="CP002400">
    <property type="protein sequence ID" value="ADU26405.1"/>
    <property type="molecule type" value="Genomic_DNA"/>
</dbReference>
<dbReference type="eggNOG" id="COG1482">
    <property type="taxonomic scope" value="Bacteria"/>
</dbReference>
<dbReference type="InterPro" id="IPR004654">
    <property type="entry name" value="ROK_glcA"/>
</dbReference>
<evidence type="ECO:0000256" key="3">
    <source>
        <dbReference type="ARBA" id="ARBA00014701"/>
    </source>
</evidence>
<evidence type="ECO:0000313" key="13">
    <source>
        <dbReference type="EMBL" id="ADU26405.1"/>
    </source>
</evidence>
<evidence type="ECO:0000259" key="11">
    <source>
        <dbReference type="Pfam" id="PF20511"/>
    </source>
</evidence>
<gene>
    <name evidence="13" type="ordered locus">Ethha_0836</name>
</gene>
<dbReference type="InterPro" id="IPR046457">
    <property type="entry name" value="PMI_typeI_cat"/>
</dbReference>
<feature type="domain" description="Phosphomannose isomerase type I catalytic" evidence="11">
    <location>
        <begin position="318"/>
        <end position="419"/>
    </location>
</feature>
<dbReference type="eggNOG" id="COG1940">
    <property type="taxonomic scope" value="Bacteria"/>
</dbReference>
<dbReference type="GO" id="GO:0004476">
    <property type="term" value="F:mannose-6-phosphate isomerase activity"/>
    <property type="evidence" value="ECO:0007669"/>
    <property type="project" value="InterPro"/>
</dbReference>
<reference evidence="13 14" key="1">
    <citation type="submission" date="2010-12" db="EMBL/GenBank/DDBJ databases">
        <title>Complete sequence of Ethanoligenens harbinense YUAN-3.</title>
        <authorList>
            <person name="Lucas S."/>
            <person name="Copeland A."/>
            <person name="Lapidus A."/>
            <person name="Cheng J.-F."/>
            <person name="Bruce D."/>
            <person name="Goodwin L."/>
            <person name="Pitluck S."/>
            <person name="Chertkov O."/>
            <person name="Misra M."/>
            <person name="Detter J.C."/>
            <person name="Han C."/>
            <person name="Tapia R."/>
            <person name="Land M."/>
            <person name="Hauser L."/>
            <person name="Jeffries C."/>
            <person name="Kyrpides N."/>
            <person name="Ivanova N."/>
            <person name="Mikhailova N."/>
            <person name="Wang A."/>
            <person name="Mouttaki H."/>
            <person name="He Z."/>
            <person name="Zhou J."/>
            <person name="Hemme C.L."/>
            <person name="Woyke T."/>
        </authorList>
    </citation>
    <scope>NUCLEOTIDE SEQUENCE [LARGE SCALE GENOMIC DNA]</scope>
    <source>
        <strain evidence="14">DSM 18485 / JCM 12961 / CGMCC 1.5033 / YUAN-3</strain>
    </source>
</reference>
<dbReference type="AlphaFoldDB" id="E6U3B3"/>
<dbReference type="Gene3D" id="3.30.420.40">
    <property type="match status" value="2"/>
</dbReference>
<dbReference type="GO" id="GO:0008270">
    <property type="term" value="F:zinc ion binding"/>
    <property type="evidence" value="ECO:0007669"/>
    <property type="project" value="InterPro"/>
</dbReference>
<dbReference type="InterPro" id="IPR049874">
    <property type="entry name" value="ROK_cs"/>
</dbReference>
<dbReference type="SUPFAM" id="SSF53067">
    <property type="entry name" value="Actin-like ATPase domain"/>
    <property type="match status" value="1"/>
</dbReference>
<evidence type="ECO:0000256" key="5">
    <source>
        <dbReference type="ARBA" id="ARBA00022741"/>
    </source>
</evidence>
<keyword evidence="4" id="KW-0808">Transferase</keyword>
<dbReference type="GO" id="GO:0005737">
    <property type="term" value="C:cytoplasm"/>
    <property type="evidence" value="ECO:0007669"/>
    <property type="project" value="InterPro"/>
</dbReference>
<evidence type="ECO:0000313" key="14">
    <source>
        <dbReference type="Proteomes" id="UP000001551"/>
    </source>
</evidence>
<dbReference type="Proteomes" id="UP000001551">
    <property type="component" value="Chromosome"/>
</dbReference>
<dbReference type="InterPro" id="IPR049071">
    <property type="entry name" value="MPI_cupin_dom"/>
</dbReference>
<dbReference type="Pfam" id="PF20511">
    <property type="entry name" value="PMI_typeI_cat"/>
    <property type="match status" value="1"/>
</dbReference>
<feature type="domain" description="Mannose-6-phosphate isomerase cupin" evidence="12">
    <location>
        <begin position="554"/>
        <end position="630"/>
    </location>
</feature>
<keyword evidence="5" id="KW-0547">Nucleotide-binding</keyword>
<evidence type="ECO:0000256" key="7">
    <source>
        <dbReference type="ARBA" id="ARBA00022840"/>
    </source>
</evidence>
<dbReference type="KEGG" id="eha:Ethha_0836"/>
<keyword evidence="14" id="KW-1185">Reference proteome</keyword>
<dbReference type="EC" id="2.7.1.2" evidence="2"/>
<dbReference type="CDD" id="cd07010">
    <property type="entry name" value="cupin_PMI_type_I_N_bac"/>
    <property type="match status" value="1"/>
</dbReference>
<keyword evidence="6 13" id="KW-0418">Kinase</keyword>
<evidence type="ECO:0000256" key="1">
    <source>
        <dbReference type="ARBA" id="ARBA00006479"/>
    </source>
</evidence>
<protein>
    <recommendedName>
        <fullName evidence="3">Glucokinase</fullName>
        <ecNumber evidence="2">2.7.1.2</ecNumber>
    </recommendedName>
    <alternativeName>
        <fullName evidence="10">Glucose kinase</fullName>
    </alternativeName>
    <alternativeName>
        <fullName evidence="8">Phosphohexomutase</fullName>
    </alternativeName>
    <alternativeName>
        <fullName evidence="9">Phosphomannose isomerase</fullName>
    </alternativeName>
</protein>
<dbReference type="Pfam" id="PF21621">
    <property type="entry name" value="MPI_cupin_dom"/>
    <property type="match status" value="1"/>
</dbReference>
<dbReference type="SUPFAM" id="SSF51182">
    <property type="entry name" value="RmlC-like cupins"/>
    <property type="match status" value="1"/>
</dbReference>
<dbReference type="PANTHER" id="PTHR18964:SF149">
    <property type="entry name" value="BIFUNCTIONAL UDP-N-ACETYLGLUCOSAMINE 2-EPIMERASE_N-ACETYLMANNOSAMINE KINASE"/>
    <property type="match status" value="1"/>
</dbReference>
<dbReference type="PROSITE" id="PS01125">
    <property type="entry name" value="ROK"/>
    <property type="match status" value="1"/>
</dbReference>
<evidence type="ECO:0000256" key="6">
    <source>
        <dbReference type="ARBA" id="ARBA00022777"/>
    </source>
</evidence>
<dbReference type="GO" id="GO:0005524">
    <property type="term" value="F:ATP binding"/>
    <property type="evidence" value="ECO:0007669"/>
    <property type="project" value="UniProtKB-KW"/>
</dbReference>
<evidence type="ECO:0000256" key="2">
    <source>
        <dbReference type="ARBA" id="ARBA00012323"/>
    </source>
</evidence>
<dbReference type="RefSeq" id="WP_013484775.1">
    <property type="nucleotide sequence ID" value="NC_014828.1"/>
</dbReference>
<evidence type="ECO:0000256" key="8">
    <source>
        <dbReference type="ARBA" id="ARBA00029741"/>
    </source>
</evidence>
<comment type="similarity">
    <text evidence="1">Belongs to the ROK (NagC/XylR) family.</text>
</comment>
<evidence type="ECO:0000259" key="12">
    <source>
        <dbReference type="Pfam" id="PF21621"/>
    </source>
</evidence>
<sequence length="632" mass="66508">MLYAVGIDLGGTNIAAGIVNENYEILEKKSVPTGAERPWQEIVADMADLVNAVIQQAGLAATDCVGVGIGSPGTCDSDTGEVVYSNNIRWEHIPLAPEMTRLTGLPCSISNDANCAALGEVVAGAAKGCRNVILITLGTGVGGGIIIDGNIYEGTQSAGAELGHTTLEMGGAHCTCGREGCAEAYASATALIRQATEAAATHPESLLAKGEISALTVYDAMRAGDPVAVEVVANYERYLGETIVNMVNIFRPETLLIGGGVSGEGAPLADRLSDYVRQHCFGGDHSFVTPVKIAALGNRAGIVGAAALRLHGSSREPLKLSPAFKDYLWGGNRLKTDFHKKTSLSPLAESWELSAHPDGPSIIQNGAFAGKTLPEYLKAEPTAAGSKAAGGTFPILIKLIDAARALSIQVHPNDEYAQRVEGEPGKTEMWYIVDAAPDAFLYYGFKHEVTRDEVERRIADGTLTELLNAAPVHKGDVFFIESGTVHAIGAGILTAEIQQSSNTTYRMFDYNRLGADGKPRTLHVQKALDVAHLAPPTHPVGPTEPPVALPDGEETTLAACPYFSVKRLRVSGCIEGTVTADSFVSLLCLNGQGALLYDGKATAFEKGDSLFLPANMGGYKIAGHAELLVTTR</sequence>
<keyword evidence="7" id="KW-0067">ATP-binding</keyword>
<dbReference type="InterPro" id="IPR014710">
    <property type="entry name" value="RmlC-like_jellyroll"/>
</dbReference>
<dbReference type="InterPro" id="IPR011051">
    <property type="entry name" value="RmlC_Cupin_sf"/>
</dbReference>
<evidence type="ECO:0000256" key="9">
    <source>
        <dbReference type="ARBA" id="ARBA00030762"/>
    </source>
</evidence>
<dbReference type="InterPro" id="IPR000600">
    <property type="entry name" value="ROK"/>
</dbReference>
<organism evidence="13 14">
    <name type="scientific">Ethanoligenens harbinense (strain DSM 18485 / JCM 12961 / CGMCC 1.5033 / YUAN-3)</name>
    <dbReference type="NCBI Taxonomy" id="663278"/>
    <lineage>
        <taxon>Bacteria</taxon>
        <taxon>Bacillati</taxon>
        <taxon>Bacillota</taxon>
        <taxon>Clostridia</taxon>
        <taxon>Eubacteriales</taxon>
        <taxon>Oscillospiraceae</taxon>
        <taxon>Ethanoligenens</taxon>
    </lineage>
</organism>
<evidence type="ECO:0000256" key="4">
    <source>
        <dbReference type="ARBA" id="ARBA00022679"/>
    </source>
</evidence>
<dbReference type="GO" id="GO:0006096">
    <property type="term" value="P:glycolytic process"/>
    <property type="evidence" value="ECO:0007669"/>
    <property type="project" value="InterPro"/>
</dbReference>
<dbReference type="Gene3D" id="2.60.120.10">
    <property type="entry name" value="Jelly Rolls"/>
    <property type="match status" value="2"/>
</dbReference>